<dbReference type="Gramene" id="PRQ53990">
    <property type="protein sequence ID" value="PRQ53990"/>
    <property type="gene ID" value="RchiOBHm_Chr2g0172621"/>
</dbReference>
<protein>
    <submittedName>
        <fullName evidence="10">Putative cytochrome c oxidase subunit 5c</fullName>
    </submittedName>
</protein>
<evidence type="ECO:0000256" key="7">
    <source>
        <dbReference type="ARBA" id="ARBA00023128"/>
    </source>
</evidence>
<evidence type="ECO:0000256" key="5">
    <source>
        <dbReference type="ARBA" id="ARBA00022792"/>
    </source>
</evidence>
<keyword evidence="6 9" id="KW-1133">Transmembrane helix</keyword>
<comment type="subcellular location">
    <subcellularLocation>
        <location evidence="2">Mitochondrion inner membrane</location>
    </subcellularLocation>
</comment>
<feature type="transmembrane region" description="Helical" evidence="9">
    <location>
        <begin position="20"/>
        <end position="36"/>
    </location>
</feature>
<accession>A0A2P6S5M3</accession>
<evidence type="ECO:0000256" key="4">
    <source>
        <dbReference type="ARBA" id="ARBA00022692"/>
    </source>
</evidence>
<evidence type="ECO:0000256" key="9">
    <source>
        <dbReference type="SAM" id="Phobius"/>
    </source>
</evidence>
<comment type="caution">
    <text evidence="10">The sequence shown here is derived from an EMBL/GenBank/DDBJ whole genome shotgun (WGS) entry which is preliminary data.</text>
</comment>
<evidence type="ECO:0000256" key="1">
    <source>
        <dbReference type="ARBA" id="ARBA00002480"/>
    </source>
</evidence>
<evidence type="ECO:0000313" key="11">
    <source>
        <dbReference type="Proteomes" id="UP000238479"/>
    </source>
</evidence>
<keyword evidence="4 9" id="KW-0812">Transmembrane</keyword>
<dbReference type="PANTHER" id="PTHR34372">
    <property type="entry name" value="CYTOCHROME C OXIDASE SUBUNIT 5C-2-RELATED"/>
    <property type="match status" value="1"/>
</dbReference>
<keyword evidence="11" id="KW-1185">Reference proteome</keyword>
<dbReference type="Proteomes" id="UP000238479">
    <property type="component" value="Chromosome 2"/>
</dbReference>
<dbReference type="PANTHER" id="PTHR34372:SF3">
    <property type="entry name" value="CYTOCHROME C OXIDASE SUBUNIT 5C-4-RELATED"/>
    <property type="match status" value="1"/>
</dbReference>
<keyword evidence="7" id="KW-0496">Mitochondrion</keyword>
<name>A0A2P6S5M3_ROSCH</name>
<dbReference type="OrthoDB" id="506921at2759"/>
<dbReference type="STRING" id="74649.A0A2P6S5M3"/>
<gene>
    <name evidence="10" type="ORF">RchiOBHm_Chr2g0172621</name>
</gene>
<dbReference type="GO" id="GO:0005743">
    <property type="term" value="C:mitochondrial inner membrane"/>
    <property type="evidence" value="ECO:0007669"/>
    <property type="project" value="UniProtKB-SubCell"/>
</dbReference>
<proteinExistence type="inferred from homology"/>
<evidence type="ECO:0000313" key="10">
    <source>
        <dbReference type="EMBL" id="PRQ53990.1"/>
    </source>
</evidence>
<dbReference type="OMA" id="VGGLWKM"/>
<comment type="function">
    <text evidence="1">This protein is one of the nuclear-coded polypeptide chains of cytochrome c oxidase, the terminal oxidase in mitochondrial electron transport.</text>
</comment>
<sequence length="65" mass="7470">MGAPKIGHAAYKGPSILKEIFYGITIGLAAGYLWKMQHWNEQRRRREFYDLLDAGKITTVVDEDE</sequence>
<evidence type="ECO:0000256" key="2">
    <source>
        <dbReference type="ARBA" id="ARBA00004273"/>
    </source>
</evidence>
<evidence type="ECO:0000256" key="3">
    <source>
        <dbReference type="ARBA" id="ARBA00009591"/>
    </source>
</evidence>
<keyword evidence="5" id="KW-0999">Mitochondrion inner membrane</keyword>
<dbReference type="InterPro" id="IPR008432">
    <property type="entry name" value="COX5C"/>
</dbReference>
<evidence type="ECO:0000256" key="8">
    <source>
        <dbReference type="ARBA" id="ARBA00023136"/>
    </source>
</evidence>
<reference evidence="10 11" key="1">
    <citation type="journal article" date="2018" name="Nat. Genet.">
        <title>The Rosa genome provides new insights in the design of modern roses.</title>
        <authorList>
            <person name="Bendahmane M."/>
        </authorList>
    </citation>
    <scope>NUCLEOTIDE SEQUENCE [LARGE SCALE GENOMIC DNA]</scope>
    <source>
        <strain evidence="11">cv. Old Blush</strain>
    </source>
</reference>
<dbReference type="EMBL" id="PDCK01000040">
    <property type="protein sequence ID" value="PRQ53990.1"/>
    <property type="molecule type" value="Genomic_DNA"/>
</dbReference>
<dbReference type="AlphaFoldDB" id="A0A2P6S5M3"/>
<organism evidence="10 11">
    <name type="scientific">Rosa chinensis</name>
    <name type="common">China rose</name>
    <dbReference type="NCBI Taxonomy" id="74649"/>
    <lineage>
        <taxon>Eukaryota</taxon>
        <taxon>Viridiplantae</taxon>
        <taxon>Streptophyta</taxon>
        <taxon>Embryophyta</taxon>
        <taxon>Tracheophyta</taxon>
        <taxon>Spermatophyta</taxon>
        <taxon>Magnoliopsida</taxon>
        <taxon>eudicotyledons</taxon>
        <taxon>Gunneridae</taxon>
        <taxon>Pentapetalae</taxon>
        <taxon>rosids</taxon>
        <taxon>fabids</taxon>
        <taxon>Rosales</taxon>
        <taxon>Rosaceae</taxon>
        <taxon>Rosoideae</taxon>
        <taxon>Rosoideae incertae sedis</taxon>
        <taxon>Rosa</taxon>
    </lineage>
</organism>
<keyword evidence="8 9" id="KW-0472">Membrane</keyword>
<evidence type="ECO:0000256" key="6">
    <source>
        <dbReference type="ARBA" id="ARBA00022989"/>
    </source>
</evidence>
<comment type="similarity">
    <text evidence="3">Belongs to the cytochrome c oxidase subunit 5C family.</text>
</comment>